<evidence type="ECO:0000259" key="4">
    <source>
        <dbReference type="PROSITE" id="PS50234"/>
    </source>
</evidence>
<dbReference type="PANTHER" id="PTHR10579:SF43">
    <property type="entry name" value="ZINC FINGER (C3HC4-TYPE RING FINGER) FAMILY PROTEIN"/>
    <property type="match status" value="1"/>
</dbReference>
<dbReference type="InterPro" id="IPR002035">
    <property type="entry name" value="VWF_A"/>
</dbReference>
<dbReference type="Gene3D" id="3.30.40.10">
    <property type="entry name" value="Zinc/RING finger domain, C3HC4 (zinc finger)"/>
    <property type="match status" value="1"/>
</dbReference>
<dbReference type="PROSITE" id="PS50234">
    <property type="entry name" value="VWFA"/>
    <property type="match status" value="1"/>
</dbReference>
<dbReference type="PANTHER" id="PTHR10579">
    <property type="entry name" value="CALCIUM-ACTIVATED CHLORIDE CHANNEL REGULATOR"/>
    <property type="match status" value="1"/>
</dbReference>
<gene>
    <name evidence="5" type="ORF">DAEQUDRAFT_717941</name>
</gene>
<organism evidence="5 6">
    <name type="scientific">Daedalea quercina L-15889</name>
    <dbReference type="NCBI Taxonomy" id="1314783"/>
    <lineage>
        <taxon>Eukaryota</taxon>
        <taxon>Fungi</taxon>
        <taxon>Dikarya</taxon>
        <taxon>Basidiomycota</taxon>
        <taxon>Agaricomycotina</taxon>
        <taxon>Agaricomycetes</taxon>
        <taxon>Polyporales</taxon>
        <taxon>Fomitopsis</taxon>
    </lineage>
</organism>
<dbReference type="AlphaFoldDB" id="A0A165LIZ7"/>
<evidence type="ECO:0000313" key="6">
    <source>
        <dbReference type="Proteomes" id="UP000076727"/>
    </source>
</evidence>
<keyword evidence="1" id="KW-0479">Metal-binding</keyword>
<dbReference type="SMART" id="SM00184">
    <property type="entry name" value="RING"/>
    <property type="match status" value="1"/>
</dbReference>
<dbReference type="OrthoDB" id="299997at2759"/>
<dbReference type="Gene3D" id="3.40.50.410">
    <property type="entry name" value="von Willebrand factor, type A domain"/>
    <property type="match status" value="1"/>
</dbReference>
<feature type="region of interest" description="Disordered" evidence="2">
    <location>
        <begin position="590"/>
        <end position="612"/>
    </location>
</feature>
<dbReference type="PROSITE" id="PS50089">
    <property type="entry name" value="ZF_RING_2"/>
    <property type="match status" value="1"/>
</dbReference>
<dbReference type="SUPFAM" id="SSF57850">
    <property type="entry name" value="RING/U-box"/>
    <property type="match status" value="1"/>
</dbReference>
<feature type="region of interest" description="Disordered" evidence="2">
    <location>
        <begin position="202"/>
        <end position="262"/>
    </location>
</feature>
<dbReference type="InterPro" id="IPR001841">
    <property type="entry name" value="Znf_RING"/>
</dbReference>
<feature type="region of interest" description="Disordered" evidence="2">
    <location>
        <begin position="339"/>
        <end position="376"/>
    </location>
</feature>
<feature type="domain" description="VWFA" evidence="4">
    <location>
        <begin position="658"/>
        <end position="855"/>
    </location>
</feature>
<accession>A0A165LIZ7</accession>
<dbReference type="InterPro" id="IPR011993">
    <property type="entry name" value="PH-like_dom_sf"/>
</dbReference>
<dbReference type="EMBL" id="KV429127">
    <property type="protein sequence ID" value="KZT64477.1"/>
    <property type="molecule type" value="Genomic_DNA"/>
</dbReference>
<feature type="compositionally biased region" description="Basic and acidic residues" evidence="2">
    <location>
        <begin position="235"/>
        <end position="249"/>
    </location>
</feature>
<dbReference type="Pfam" id="PF15411">
    <property type="entry name" value="PH_10"/>
    <property type="match status" value="1"/>
</dbReference>
<name>A0A165LIZ7_9APHY</name>
<protein>
    <recommendedName>
        <fullName evidence="7">RING-type domain-containing protein</fullName>
    </recommendedName>
</protein>
<evidence type="ECO:0000259" key="3">
    <source>
        <dbReference type="PROSITE" id="PS50089"/>
    </source>
</evidence>
<evidence type="ECO:0000313" key="5">
    <source>
        <dbReference type="EMBL" id="KZT64477.1"/>
    </source>
</evidence>
<dbReference type="InterPro" id="IPR033511">
    <property type="entry name" value="Cdc24/Scd1_PH_dom"/>
</dbReference>
<dbReference type="STRING" id="1314783.A0A165LIZ7"/>
<reference evidence="5 6" key="1">
    <citation type="journal article" date="2016" name="Mol. Biol. Evol.">
        <title>Comparative Genomics of Early-Diverging Mushroom-Forming Fungi Provides Insights into the Origins of Lignocellulose Decay Capabilities.</title>
        <authorList>
            <person name="Nagy L.G."/>
            <person name="Riley R."/>
            <person name="Tritt A."/>
            <person name="Adam C."/>
            <person name="Daum C."/>
            <person name="Floudas D."/>
            <person name="Sun H."/>
            <person name="Yadav J.S."/>
            <person name="Pangilinan J."/>
            <person name="Larsson K.H."/>
            <person name="Matsuura K."/>
            <person name="Barry K."/>
            <person name="Labutti K."/>
            <person name="Kuo R."/>
            <person name="Ohm R.A."/>
            <person name="Bhattacharya S.S."/>
            <person name="Shirouzu T."/>
            <person name="Yoshinaga Y."/>
            <person name="Martin F.M."/>
            <person name="Grigoriev I.V."/>
            <person name="Hibbett D.S."/>
        </authorList>
    </citation>
    <scope>NUCLEOTIDE SEQUENCE [LARGE SCALE GENOMIC DNA]</scope>
    <source>
        <strain evidence="5 6">L-15889</strain>
    </source>
</reference>
<evidence type="ECO:0008006" key="7">
    <source>
        <dbReference type="Google" id="ProtNLM"/>
    </source>
</evidence>
<feature type="compositionally biased region" description="Polar residues" evidence="2">
    <location>
        <begin position="590"/>
        <end position="602"/>
    </location>
</feature>
<keyword evidence="1" id="KW-0862">Zinc</keyword>
<dbReference type="CDD" id="cd13246">
    <property type="entry name" value="PH_Scd1"/>
    <property type="match status" value="1"/>
</dbReference>
<keyword evidence="6" id="KW-1185">Reference proteome</keyword>
<evidence type="ECO:0000256" key="1">
    <source>
        <dbReference type="PROSITE-ProRule" id="PRU00175"/>
    </source>
</evidence>
<dbReference type="InterPro" id="IPR036465">
    <property type="entry name" value="vWFA_dom_sf"/>
</dbReference>
<dbReference type="Gene3D" id="2.30.29.30">
    <property type="entry name" value="Pleckstrin-homology domain (PH domain)/Phosphotyrosine-binding domain (PTB)"/>
    <property type="match status" value="1"/>
</dbReference>
<evidence type="ECO:0000256" key="2">
    <source>
        <dbReference type="SAM" id="MobiDB-lite"/>
    </source>
</evidence>
<dbReference type="InterPro" id="IPR051266">
    <property type="entry name" value="CLCR"/>
</dbReference>
<feature type="compositionally biased region" description="Low complexity" evidence="2">
    <location>
        <begin position="66"/>
        <end position="81"/>
    </location>
</feature>
<dbReference type="Proteomes" id="UP000076727">
    <property type="component" value="Unassembled WGS sequence"/>
</dbReference>
<proteinExistence type="predicted"/>
<dbReference type="InterPro" id="IPR013083">
    <property type="entry name" value="Znf_RING/FYVE/PHD"/>
</dbReference>
<feature type="compositionally biased region" description="Polar residues" evidence="2">
    <location>
        <begin position="10"/>
        <end position="34"/>
    </location>
</feature>
<keyword evidence="1" id="KW-0863">Zinc-finger</keyword>
<dbReference type="SUPFAM" id="SSF50729">
    <property type="entry name" value="PH domain-like"/>
    <property type="match status" value="1"/>
</dbReference>
<dbReference type="GO" id="GO:0008270">
    <property type="term" value="F:zinc ion binding"/>
    <property type="evidence" value="ECO:0007669"/>
    <property type="project" value="UniProtKB-KW"/>
</dbReference>
<dbReference type="GO" id="GO:0005085">
    <property type="term" value="F:guanyl-nucleotide exchange factor activity"/>
    <property type="evidence" value="ECO:0007669"/>
    <property type="project" value="InterPro"/>
</dbReference>
<sequence>MIPDAASSWRAKNQSSLTAQHHHQTSSSNQLRHNSSPLPPSRSLVPKPSTLSASFRSVFQRAPQRASSNNSLHSSYSASSSVKPPPTASDARLLHPYAAMVAAPLPVVSSHDASDDEAECPVCLEPLSFSFRLPGEKPHIIPECGHALHEACFTAVYGPPPGPSRAGTVIRKTNLGVCGVCRRPMKVGDGDGGKSNKLAALTGMGDPNEQSLYPGRNTPSSLRSYNPRTANAANKPHDPTEDDPIEHSSGKWGQGDSSQEQSHYIVAPSIQVRSEFASITRTSEQSQPLTCIVVVELPGKRQNMHVPGAVMPMPESFPKRAYQDNNSLRENSVHDYHAQPRSVDQHSQSQSFSQQMSPASSRQALMSPPPFEELHEDSPFNAITRDLEARIIDWKGHPLSGLGPLQMYDLLSVRRDAMVREFFVYLFREAIICVVEEKKRTLGRLLSSASGAASALGDVAGQSAPQKGVLRLKGRIYIRHIKHVTDTSVAGELSLTIDMEDERLDSFILIFKDRSSLETWKAHIQSLVAVYQQQSAAAQVRDKMGSLPGPDLEEFGGSEKAMRMLSGSTTGTTVSTTDSLLLNGSARSTVSSHTSYGSNGTPPVSRMPGVPSQMQHKLSTLEEDAEFGRYGSPTPLVAPHMSAGPSNSLQPLPHPPLDLILVISVPSPSATPSTAALKIRVIRASLDFIVASMGPKDRLSLVTFEVGIGGRVRKTPFLSAGKTASRARLRKFVDDIGYREDGTPHEDEFLVRASQDDKTDVVTAVNHGLDVVLQRKSRNPVTGMILVSDTAETTRRAQMDLVLARTEAANVPIHSFGYGRSHDPASLWLMSNHTSGTYTFVKDWYDLRECLAGCIGGMMSIGLLHMKLHMKIVDGQRFRIRKISGGPVAILSSDGRDVDVELGELRYGERKEMLVELELDNSDVSQMTHARQLTAQSQQRALDATDQFMGRMGLDALSIADLPDLADGMMDRMIDELPVFEVDGSFFDPAAAKNVSRLAHPVLLTVTLLPNTGSRPRTPATNGSDPVIVRRRMELLASDMITRALVLVSRKNLPQAQKLLNETRRILHTVLQNITQSLPPPNREGNTTRNRKEILTLSAVRAIQSILQDMQVLSEALEENPDVFGHDQRNFGAQQAMVLRDQKSWSGRSAIERLFWTIDNSIELVARSTDWVARD</sequence>
<feature type="compositionally biased region" description="Polar residues" evidence="2">
    <location>
        <begin position="217"/>
        <end position="232"/>
    </location>
</feature>
<dbReference type="SUPFAM" id="SSF53300">
    <property type="entry name" value="vWA-like"/>
    <property type="match status" value="1"/>
</dbReference>
<feature type="region of interest" description="Disordered" evidence="2">
    <location>
        <begin position="1"/>
        <end position="89"/>
    </location>
</feature>
<feature type="domain" description="RING-type" evidence="3">
    <location>
        <begin position="120"/>
        <end position="182"/>
    </location>
</feature>
<feature type="compositionally biased region" description="Low complexity" evidence="2">
    <location>
        <begin position="345"/>
        <end position="361"/>
    </location>
</feature>